<evidence type="ECO:0000313" key="1">
    <source>
        <dbReference type="EMBL" id="CAE1276208.1"/>
    </source>
</evidence>
<dbReference type="EMBL" id="CAHIKZ030001873">
    <property type="protein sequence ID" value="CAE1276208.1"/>
    <property type="molecule type" value="Genomic_DNA"/>
</dbReference>
<proteinExistence type="predicted"/>
<keyword evidence="2" id="KW-1185">Reference proteome</keyword>
<comment type="caution">
    <text evidence="1">The sequence shown here is derived from an EMBL/GenBank/DDBJ whole genome shotgun (WGS) entry which is preliminary data.</text>
</comment>
<organism evidence="1 2">
    <name type="scientific">Acanthosepion pharaonis</name>
    <name type="common">Pharaoh cuttlefish</name>
    <name type="synonym">Sepia pharaonis</name>
    <dbReference type="NCBI Taxonomy" id="158019"/>
    <lineage>
        <taxon>Eukaryota</taxon>
        <taxon>Metazoa</taxon>
        <taxon>Spiralia</taxon>
        <taxon>Lophotrochozoa</taxon>
        <taxon>Mollusca</taxon>
        <taxon>Cephalopoda</taxon>
        <taxon>Coleoidea</taxon>
        <taxon>Decapodiformes</taxon>
        <taxon>Sepiida</taxon>
        <taxon>Sepiina</taxon>
        <taxon>Sepiidae</taxon>
        <taxon>Acanthosepion</taxon>
    </lineage>
</organism>
<dbReference type="PANTHER" id="PTHR19446">
    <property type="entry name" value="REVERSE TRANSCRIPTASES"/>
    <property type="match status" value="1"/>
</dbReference>
<gene>
    <name evidence="1" type="ORF">SPHA_39885</name>
</gene>
<dbReference type="OrthoDB" id="6145148at2759"/>
<dbReference type="AlphaFoldDB" id="A0A812CTX4"/>
<evidence type="ECO:0000313" key="2">
    <source>
        <dbReference type="Proteomes" id="UP000597762"/>
    </source>
</evidence>
<sequence length="226" mass="25198">MRHTALATFGRKTSKSYDWFEAKSAEMALVIVGKRDALAEYKRSLSKRNLQIIRADWSKAYKTARHCANEYWTELSETIQTAAITGNIRGMYDGIKTAMGPVQNKTALLKSTTGEVIVDKEQQFGEMGRTLFRPLFQAALDAIECLLVMENLDTEPTREELSKAIDSLASGKAPGSDGIPLDLIGYCKTALLLPLHEVLYQCWKEGAVPQDMRDAKIVTLYKNTGK</sequence>
<protein>
    <submittedName>
        <fullName evidence="1">Uncharacterized protein</fullName>
    </submittedName>
</protein>
<accession>A0A812CTX4</accession>
<reference evidence="1" key="1">
    <citation type="submission" date="2021-01" db="EMBL/GenBank/DDBJ databases">
        <authorList>
            <person name="Li R."/>
            <person name="Bekaert M."/>
        </authorList>
    </citation>
    <scope>NUCLEOTIDE SEQUENCE</scope>
    <source>
        <strain evidence="1">Farmed</strain>
    </source>
</reference>
<name>A0A812CTX4_ACAPH</name>
<dbReference type="Proteomes" id="UP000597762">
    <property type="component" value="Unassembled WGS sequence"/>
</dbReference>